<dbReference type="PANTHER" id="PTHR30349:SF41">
    <property type="entry name" value="INTEGRASE_RECOMBINASE PROTEIN MJ0367-RELATED"/>
    <property type="match status" value="1"/>
</dbReference>
<dbReference type="InterPro" id="IPR011010">
    <property type="entry name" value="DNA_brk_join_enz"/>
</dbReference>
<dbReference type="Pfam" id="PF00589">
    <property type="entry name" value="Phage_integrase"/>
    <property type="match status" value="1"/>
</dbReference>
<evidence type="ECO:0000256" key="1">
    <source>
        <dbReference type="ARBA" id="ARBA00008857"/>
    </source>
</evidence>
<feature type="domain" description="Tyr recombinase" evidence="5">
    <location>
        <begin position="169"/>
        <end position="370"/>
    </location>
</feature>
<dbReference type="PROSITE" id="PS51898">
    <property type="entry name" value="TYR_RECOMBINASE"/>
    <property type="match status" value="1"/>
</dbReference>
<evidence type="ECO:0000313" key="7">
    <source>
        <dbReference type="Proteomes" id="UP000305198"/>
    </source>
</evidence>
<sequence>MAEAYTMNSFGRRVISVNVDFGNSEIGKVQRYGRSVPQLFDENMQPILAVNQYMRIQALRLARKSLDTTKEHLVEFIEWLFSSQLRLEGMDEEIFESYVETLCSYKKTNGERLSWNTVNSRVSGAYRFLVWASLKGYCPDLNLYDTNLKSSGAKYRYRSRSHPSTPMSEPVRFLSMDDALKFIDALGIVSGKKNKEVRERNVLMGAFMLETGVRITEACTFPMHDLPEVNTRLKQTPARLAQGKGSKARVILIPNNLLLRLWEYVDVARENIIERVASGGAKYVSGNLFISDRGGDISPNWMQKLFRKAGEYTNINASPHILRHTFGTYHYLLNYDIEGLATLMGHEESATTKKYYVGMATNISYAETYSNLQMKIDQQIEVALNE</sequence>
<dbReference type="GO" id="GO:0015074">
    <property type="term" value="P:DNA integration"/>
    <property type="evidence" value="ECO:0007669"/>
    <property type="project" value="UniProtKB-KW"/>
</dbReference>
<protein>
    <submittedName>
        <fullName evidence="6">Site-specific integrase</fullName>
    </submittedName>
</protein>
<evidence type="ECO:0000256" key="3">
    <source>
        <dbReference type="ARBA" id="ARBA00023125"/>
    </source>
</evidence>
<dbReference type="RefSeq" id="WP_136869550.1">
    <property type="nucleotide sequence ID" value="NZ_SWAV01000003.1"/>
</dbReference>
<gene>
    <name evidence="6" type="ORF">FA869_11185</name>
</gene>
<dbReference type="InterPro" id="IPR050090">
    <property type="entry name" value="Tyrosine_recombinase_XerCD"/>
</dbReference>
<evidence type="ECO:0000256" key="4">
    <source>
        <dbReference type="ARBA" id="ARBA00023172"/>
    </source>
</evidence>
<dbReference type="InterPro" id="IPR002104">
    <property type="entry name" value="Integrase_catalytic"/>
</dbReference>
<name>A0A4U0YM31_9GAMM</name>
<comment type="similarity">
    <text evidence="1">Belongs to the 'phage' integrase family.</text>
</comment>
<dbReference type="GO" id="GO:0003677">
    <property type="term" value="F:DNA binding"/>
    <property type="evidence" value="ECO:0007669"/>
    <property type="project" value="UniProtKB-KW"/>
</dbReference>
<organism evidence="6 7">
    <name type="scientific">Halopseudomonas bauzanensis</name>
    <dbReference type="NCBI Taxonomy" id="653930"/>
    <lineage>
        <taxon>Bacteria</taxon>
        <taxon>Pseudomonadati</taxon>
        <taxon>Pseudomonadota</taxon>
        <taxon>Gammaproteobacteria</taxon>
        <taxon>Pseudomonadales</taxon>
        <taxon>Pseudomonadaceae</taxon>
        <taxon>Halopseudomonas</taxon>
    </lineage>
</organism>
<comment type="caution">
    <text evidence="6">The sequence shown here is derived from an EMBL/GenBank/DDBJ whole genome shotgun (WGS) entry which is preliminary data.</text>
</comment>
<dbReference type="InterPro" id="IPR010998">
    <property type="entry name" value="Integrase_recombinase_N"/>
</dbReference>
<dbReference type="CDD" id="cd00397">
    <property type="entry name" value="DNA_BRE_C"/>
    <property type="match status" value="1"/>
</dbReference>
<dbReference type="Proteomes" id="UP000305198">
    <property type="component" value="Unassembled WGS sequence"/>
</dbReference>
<evidence type="ECO:0000313" key="6">
    <source>
        <dbReference type="EMBL" id="TKA91639.1"/>
    </source>
</evidence>
<dbReference type="PANTHER" id="PTHR30349">
    <property type="entry name" value="PHAGE INTEGRASE-RELATED"/>
    <property type="match status" value="1"/>
</dbReference>
<proteinExistence type="inferred from homology"/>
<dbReference type="Gene3D" id="1.10.150.130">
    <property type="match status" value="1"/>
</dbReference>
<keyword evidence="4" id="KW-0233">DNA recombination</keyword>
<dbReference type="InterPro" id="IPR013762">
    <property type="entry name" value="Integrase-like_cat_sf"/>
</dbReference>
<dbReference type="EMBL" id="SWAV01000003">
    <property type="protein sequence ID" value="TKA91639.1"/>
    <property type="molecule type" value="Genomic_DNA"/>
</dbReference>
<keyword evidence="2" id="KW-0229">DNA integration</keyword>
<dbReference type="AlphaFoldDB" id="A0A4U0YM31"/>
<dbReference type="GO" id="GO:0006310">
    <property type="term" value="P:DNA recombination"/>
    <property type="evidence" value="ECO:0007669"/>
    <property type="project" value="UniProtKB-KW"/>
</dbReference>
<accession>A0A4U0YM31</accession>
<dbReference type="Gene3D" id="1.10.443.10">
    <property type="entry name" value="Intergrase catalytic core"/>
    <property type="match status" value="1"/>
</dbReference>
<evidence type="ECO:0000256" key="2">
    <source>
        <dbReference type="ARBA" id="ARBA00022908"/>
    </source>
</evidence>
<evidence type="ECO:0000259" key="5">
    <source>
        <dbReference type="PROSITE" id="PS51898"/>
    </source>
</evidence>
<keyword evidence="3" id="KW-0238">DNA-binding</keyword>
<reference evidence="6 7" key="1">
    <citation type="submission" date="2019-04" db="EMBL/GenBank/DDBJ databases">
        <title>Crypto-aerobic microbial life in anoxic (sulfidic) marine sediments.</title>
        <authorList>
            <person name="Bhattacharya S."/>
            <person name="Roy C."/>
            <person name="Mondal N."/>
            <person name="Sarkar J."/>
            <person name="Mandal S."/>
            <person name="Rameez M.J."/>
            <person name="Ghosh W."/>
        </authorList>
    </citation>
    <scope>NUCLEOTIDE SEQUENCE [LARGE SCALE GENOMIC DNA]</scope>
    <source>
        <strain evidence="6 7">SBBB</strain>
    </source>
</reference>
<dbReference type="SUPFAM" id="SSF56349">
    <property type="entry name" value="DNA breaking-rejoining enzymes"/>
    <property type="match status" value="1"/>
</dbReference>